<dbReference type="InterPro" id="IPR001647">
    <property type="entry name" value="HTH_TetR"/>
</dbReference>
<dbReference type="EMBL" id="BAAAHE010000034">
    <property type="protein sequence ID" value="GAA0628869.1"/>
    <property type="molecule type" value="Genomic_DNA"/>
</dbReference>
<feature type="domain" description="HTH tetR-type" evidence="3">
    <location>
        <begin position="1"/>
        <end position="55"/>
    </location>
</feature>
<evidence type="ECO:0000256" key="1">
    <source>
        <dbReference type="ARBA" id="ARBA00023125"/>
    </source>
</evidence>
<dbReference type="PROSITE" id="PS50977">
    <property type="entry name" value="HTH_TETR_2"/>
    <property type="match status" value="1"/>
</dbReference>
<dbReference type="Pfam" id="PF00440">
    <property type="entry name" value="TetR_N"/>
    <property type="match status" value="1"/>
</dbReference>
<name>A0ABP3S8A6_9ACTN</name>
<dbReference type="PRINTS" id="PR00455">
    <property type="entry name" value="HTHTETR"/>
</dbReference>
<evidence type="ECO:0000259" key="3">
    <source>
        <dbReference type="PROSITE" id="PS50977"/>
    </source>
</evidence>
<dbReference type="Gene3D" id="1.10.357.10">
    <property type="entry name" value="Tetracycline Repressor, domain 2"/>
    <property type="match status" value="1"/>
</dbReference>
<proteinExistence type="predicted"/>
<dbReference type="SUPFAM" id="SSF46689">
    <property type="entry name" value="Homeodomain-like"/>
    <property type="match status" value="1"/>
</dbReference>
<comment type="caution">
    <text evidence="4">The sequence shown here is derived from an EMBL/GenBank/DDBJ whole genome shotgun (WGS) entry which is preliminary data.</text>
</comment>
<dbReference type="PANTHER" id="PTHR30055">
    <property type="entry name" value="HTH-TYPE TRANSCRIPTIONAL REGULATOR RUTR"/>
    <property type="match status" value="1"/>
</dbReference>
<keyword evidence="5" id="KW-1185">Reference proteome</keyword>
<sequence length="203" mass="23305">MLRAAERCIQRHGIRKTTMDDIAREAGISRPSVYRYFADREDLLLALLDERSRALTERARKFIDQFPTVEEGLVEGLVYIAEHGHRDEFTRYLASMDDSDFGRRVADTDAFATLTAEFWDPFLDAAEKRGELRSSLSRHDIHVWLGSVGLMLMSILDREEIPNPKAMRELVRQFVVPAFVSPDYAPEETKAPRATSKTSKSRR</sequence>
<evidence type="ECO:0000256" key="2">
    <source>
        <dbReference type="PROSITE-ProRule" id="PRU00335"/>
    </source>
</evidence>
<evidence type="ECO:0000313" key="4">
    <source>
        <dbReference type="EMBL" id="GAA0628869.1"/>
    </source>
</evidence>
<reference evidence="5" key="1">
    <citation type="journal article" date="2019" name="Int. J. Syst. Evol. Microbiol.">
        <title>The Global Catalogue of Microorganisms (GCM) 10K type strain sequencing project: providing services to taxonomists for standard genome sequencing and annotation.</title>
        <authorList>
            <consortium name="The Broad Institute Genomics Platform"/>
            <consortium name="The Broad Institute Genome Sequencing Center for Infectious Disease"/>
            <person name="Wu L."/>
            <person name="Ma J."/>
        </authorList>
    </citation>
    <scope>NUCLEOTIDE SEQUENCE [LARGE SCALE GENOMIC DNA]</scope>
    <source>
        <strain evidence="5">JCM 10671</strain>
    </source>
</reference>
<gene>
    <name evidence="4" type="ORF">GCM10009547_35670</name>
</gene>
<feature type="DNA-binding region" description="H-T-H motif" evidence="2">
    <location>
        <begin position="18"/>
        <end position="37"/>
    </location>
</feature>
<keyword evidence="1 2" id="KW-0238">DNA-binding</keyword>
<dbReference type="InterPro" id="IPR009057">
    <property type="entry name" value="Homeodomain-like_sf"/>
</dbReference>
<evidence type="ECO:0000313" key="5">
    <source>
        <dbReference type="Proteomes" id="UP001500957"/>
    </source>
</evidence>
<organism evidence="4 5">
    <name type="scientific">Sporichthya brevicatena</name>
    <dbReference type="NCBI Taxonomy" id="171442"/>
    <lineage>
        <taxon>Bacteria</taxon>
        <taxon>Bacillati</taxon>
        <taxon>Actinomycetota</taxon>
        <taxon>Actinomycetes</taxon>
        <taxon>Sporichthyales</taxon>
        <taxon>Sporichthyaceae</taxon>
        <taxon>Sporichthya</taxon>
    </lineage>
</organism>
<protein>
    <recommendedName>
        <fullName evidence="3">HTH tetR-type domain-containing protein</fullName>
    </recommendedName>
</protein>
<dbReference type="Proteomes" id="UP001500957">
    <property type="component" value="Unassembled WGS sequence"/>
</dbReference>
<dbReference type="PANTHER" id="PTHR30055:SF226">
    <property type="entry name" value="HTH-TYPE TRANSCRIPTIONAL REGULATOR PKSA"/>
    <property type="match status" value="1"/>
</dbReference>
<accession>A0ABP3S8A6</accession>
<dbReference type="InterPro" id="IPR050109">
    <property type="entry name" value="HTH-type_TetR-like_transc_reg"/>
</dbReference>